<protein>
    <submittedName>
        <fullName evidence="2">Uncharacterized protein</fullName>
    </submittedName>
</protein>
<evidence type="ECO:0000256" key="1">
    <source>
        <dbReference type="SAM" id="MobiDB-lite"/>
    </source>
</evidence>
<gene>
    <name evidence="2" type="ORF">Stube_14260</name>
</gene>
<name>A0A640UL34_9ACTN</name>
<evidence type="ECO:0000313" key="3">
    <source>
        <dbReference type="Proteomes" id="UP000431826"/>
    </source>
</evidence>
<evidence type="ECO:0000313" key="2">
    <source>
        <dbReference type="EMBL" id="GFE36753.1"/>
    </source>
</evidence>
<sequence>MLEGLVAELARIRLYEAEQPQPGLVQVVLADARRRLGSKRRTGAQLCGSDDRLGESEVLGPGGDGRGPREPGRPSVLGW</sequence>
<proteinExistence type="predicted"/>
<comment type="caution">
    <text evidence="2">The sequence shown here is derived from an EMBL/GenBank/DDBJ whole genome shotgun (WGS) entry which is preliminary data.</text>
</comment>
<organism evidence="2 3">
    <name type="scientific">Streptomyces tubercidicus</name>
    <dbReference type="NCBI Taxonomy" id="47759"/>
    <lineage>
        <taxon>Bacteria</taxon>
        <taxon>Bacillati</taxon>
        <taxon>Actinomycetota</taxon>
        <taxon>Actinomycetes</taxon>
        <taxon>Kitasatosporales</taxon>
        <taxon>Streptomycetaceae</taxon>
        <taxon>Streptomyces</taxon>
    </lineage>
</organism>
<dbReference type="AlphaFoldDB" id="A0A640UL34"/>
<accession>A0A640UL34</accession>
<dbReference type="EMBL" id="BLIR01000001">
    <property type="protein sequence ID" value="GFE36753.1"/>
    <property type="molecule type" value="Genomic_DNA"/>
</dbReference>
<reference evidence="2 3" key="1">
    <citation type="submission" date="2019-12" db="EMBL/GenBank/DDBJ databases">
        <title>Whole genome shotgun sequence of Streptomyces tubercidicus NBRC 13090.</title>
        <authorList>
            <person name="Ichikawa N."/>
            <person name="Kimura A."/>
            <person name="Kitahashi Y."/>
            <person name="Komaki H."/>
            <person name="Tamura T."/>
        </authorList>
    </citation>
    <scope>NUCLEOTIDE SEQUENCE [LARGE SCALE GENOMIC DNA]</scope>
    <source>
        <strain evidence="2 3">NBRC 13090</strain>
    </source>
</reference>
<dbReference type="Proteomes" id="UP000431826">
    <property type="component" value="Unassembled WGS sequence"/>
</dbReference>
<feature type="region of interest" description="Disordered" evidence="1">
    <location>
        <begin position="39"/>
        <end position="79"/>
    </location>
</feature>
<keyword evidence="3" id="KW-1185">Reference proteome</keyword>